<protein>
    <recommendedName>
        <fullName evidence="4">Ricin B lectin domain-containing protein</fullName>
    </recommendedName>
</protein>
<keyword evidence="1" id="KW-0732">Signal</keyword>
<organism evidence="2 3">
    <name type="scientific">Mycena maculata</name>
    <dbReference type="NCBI Taxonomy" id="230809"/>
    <lineage>
        <taxon>Eukaryota</taxon>
        <taxon>Fungi</taxon>
        <taxon>Dikarya</taxon>
        <taxon>Basidiomycota</taxon>
        <taxon>Agaricomycotina</taxon>
        <taxon>Agaricomycetes</taxon>
        <taxon>Agaricomycetidae</taxon>
        <taxon>Agaricales</taxon>
        <taxon>Marasmiineae</taxon>
        <taxon>Mycenaceae</taxon>
        <taxon>Mycena</taxon>
    </lineage>
</organism>
<keyword evidence="3" id="KW-1185">Reference proteome</keyword>
<name>A0AAD7HG78_9AGAR</name>
<gene>
    <name evidence="2" type="ORF">DFH07DRAFT_859626</name>
</gene>
<dbReference type="Gene3D" id="2.80.10.50">
    <property type="match status" value="1"/>
</dbReference>
<evidence type="ECO:0000256" key="1">
    <source>
        <dbReference type="SAM" id="SignalP"/>
    </source>
</evidence>
<feature type="chain" id="PRO_5041908417" description="Ricin B lectin domain-containing protein" evidence="1">
    <location>
        <begin position="22"/>
        <end position="185"/>
    </location>
</feature>
<comment type="caution">
    <text evidence="2">The sequence shown here is derived from an EMBL/GenBank/DDBJ whole genome shotgun (WGS) entry which is preliminary data.</text>
</comment>
<dbReference type="EMBL" id="JARJLG010000296">
    <property type="protein sequence ID" value="KAJ7719089.1"/>
    <property type="molecule type" value="Genomic_DNA"/>
</dbReference>
<evidence type="ECO:0000313" key="2">
    <source>
        <dbReference type="EMBL" id="KAJ7719089.1"/>
    </source>
</evidence>
<dbReference type="AlphaFoldDB" id="A0AAD7HG78"/>
<dbReference type="SUPFAM" id="SSF50370">
    <property type="entry name" value="Ricin B-like lectins"/>
    <property type="match status" value="1"/>
</dbReference>
<sequence>MLSAAAVFTACVVALSGLTSATPLARQTLCNPNFEGAGVSIIAGDVEWGYSAAVAGTPLADDLSSFPPNATAEWFVQQTGAFPTSYIIKTISNTGLVAGVDNDGTALALEDIDSAEAGQIWDISCTQCSSGASSTPGGGEFASGCSISSAPSGLCASLEMGGSGIFVTDCGRSVYQTWSFWTATA</sequence>
<dbReference type="Proteomes" id="UP001215280">
    <property type="component" value="Unassembled WGS sequence"/>
</dbReference>
<feature type="signal peptide" evidence="1">
    <location>
        <begin position="1"/>
        <end position="21"/>
    </location>
</feature>
<evidence type="ECO:0000313" key="3">
    <source>
        <dbReference type="Proteomes" id="UP001215280"/>
    </source>
</evidence>
<reference evidence="2" key="1">
    <citation type="submission" date="2023-03" db="EMBL/GenBank/DDBJ databases">
        <title>Massive genome expansion in bonnet fungi (Mycena s.s.) driven by repeated elements and novel gene families across ecological guilds.</title>
        <authorList>
            <consortium name="Lawrence Berkeley National Laboratory"/>
            <person name="Harder C.B."/>
            <person name="Miyauchi S."/>
            <person name="Viragh M."/>
            <person name="Kuo A."/>
            <person name="Thoen E."/>
            <person name="Andreopoulos B."/>
            <person name="Lu D."/>
            <person name="Skrede I."/>
            <person name="Drula E."/>
            <person name="Henrissat B."/>
            <person name="Morin E."/>
            <person name="Kohler A."/>
            <person name="Barry K."/>
            <person name="LaButti K."/>
            <person name="Morin E."/>
            <person name="Salamov A."/>
            <person name="Lipzen A."/>
            <person name="Mereny Z."/>
            <person name="Hegedus B."/>
            <person name="Baldrian P."/>
            <person name="Stursova M."/>
            <person name="Weitz H."/>
            <person name="Taylor A."/>
            <person name="Grigoriev I.V."/>
            <person name="Nagy L.G."/>
            <person name="Martin F."/>
            <person name="Kauserud H."/>
        </authorList>
    </citation>
    <scope>NUCLEOTIDE SEQUENCE</scope>
    <source>
        <strain evidence="2">CBHHK188m</strain>
    </source>
</reference>
<accession>A0AAD7HG78</accession>
<dbReference type="InterPro" id="IPR035992">
    <property type="entry name" value="Ricin_B-like_lectins"/>
</dbReference>
<evidence type="ECO:0008006" key="4">
    <source>
        <dbReference type="Google" id="ProtNLM"/>
    </source>
</evidence>
<proteinExistence type="predicted"/>